<keyword evidence="2" id="KW-1185">Reference proteome</keyword>
<dbReference type="EMBL" id="PQVF01000016">
    <property type="protein sequence ID" value="POY34964.1"/>
    <property type="molecule type" value="Genomic_DNA"/>
</dbReference>
<sequence>MFGTAKVEINFISPKSFFTFFIEPIKLPESQQKIFYQAFNNVQTTLKWVAKIAWSFNFENQMVIFHDLPDLLSCIF</sequence>
<dbReference type="AlphaFoldDB" id="A0A2S4ZX70"/>
<comment type="caution">
    <text evidence="1">The sequence shown here is derived from an EMBL/GenBank/DDBJ whole genome shotgun (WGS) entry which is preliminary data.</text>
</comment>
<name>A0A2S4ZX70_9SPHI</name>
<organism evidence="1 2">
    <name type="scientific">Solitalea longa</name>
    <dbReference type="NCBI Taxonomy" id="2079460"/>
    <lineage>
        <taxon>Bacteria</taxon>
        <taxon>Pseudomonadati</taxon>
        <taxon>Bacteroidota</taxon>
        <taxon>Sphingobacteriia</taxon>
        <taxon>Sphingobacteriales</taxon>
        <taxon>Sphingobacteriaceae</taxon>
        <taxon>Solitalea</taxon>
    </lineage>
</organism>
<reference evidence="1 2" key="1">
    <citation type="submission" date="2018-01" db="EMBL/GenBank/DDBJ databases">
        <authorList>
            <person name="Gaut B.S."/>
            <person name="Morton B.R."/>
            <person name="Clegg M.T."/>
            <person name="Duvall M.R."/>
        </authorList>
    </citation>
    <scope>NUCLEOTIDE SEQUENCE [LARGE SCALE GENOMIC DNA]</scope>
    <source>
        <strain evidence="1 2">HR-AV</strain>
    </source>
</reference>
<protein>
    <submittedName>
        <fullName evidence="1">Uncharacterized protein</fullName>
    </submittedName>
</protein>
<proteinExistence type="predicted"/>
<accession>A0A2S4ZX70</accession>
<evidence type="ECO:0000313" key="1">
    <source>
        <dbReference type="EMBL" id="POY34964.1"/>
    </source>
</evidence>
<evidence type="ECO:0000313" key="2">
    <source>
        <dbReference type="Proteomes" id="UP000236893"/>
    </source>
</evidence>
<dbReference type="Proteomes" id="UP000236893">
    <property type="component" value="Unassembled WGS sequence"/>
</dbReference>
<gene>
    <name evidence="1" type="ORF">C3K47_17840</name>
</gene>